<sequence length="315" mass="35485">MDMAVPAVFHGVNMGAQHFDKVYDPLKKKYYQRKGYYQEDPDIKDYRTPEEKGYVLRRRRDVGSDEEIVETVRHRGEILAKAPGRPKQVARRASSYDDLRDAGKKAAAGGAAAGAMVPYRKKDSRNGYGSDSEGSVPPRSRVRPKSTSGRSHASRRRKNSSSSSSSDSSSLCSSTEDEKNVKKMQRKKWITGTFATVATIHAATKVYSSIEAHDKRIADVATGKMSPEEAHKKQKTARWQDAAAIGIAALGIRGAISEWHEVNEEHHQHKEMMEKKELHHKKRLEQERRRRARERGGYYKGRDGQCTTMADAPEQ</sequence>
<evidence type="ECO:0000256" key="1">
    <source>
        <dbReference type="SAM" id="MobiDB-lite"/>
    </source>
</evidence>
<gene>
    <name evidence="2" type="ORF">AB675_3329</name>
</gene>
<evidence type="ECO:0000313" key="3">
    <source>
        <dbReference type="Proteomes" id="UP000038010"/>
    </source>
</evidence>
<dbReference type="OrthoDB" id="5407645at2759"/>
<evidence type="ECO:0000313" key="2">
    <source>
        <dbReference type="EMBL" id="KPI39767.1"/>
    </source>
</evidence>
<feature type="region of interest" description="Disordered" evidence="1">
    <location>
        <begin position="79"/>
        <end position="98"/>
    </location>
</feature>
<feature type="compositionally biased region" description="Basic and acidic residues" evidence="1">
    <location>
        <begin position="284"/>
        <end position="303"/>
    </location>
</feature>
<dbReference type="RefSeq" id="XP_017999730.1">
    <property type="nucleotide sequence ID" value="XM_018143370.1"/>
</dbReference>
<reference evidence="2 3" key="1">
    <citation type="submission" date="2015-06" db="EMBL/GenBank/DDBJ databases">
        <title>Draft genome of the ant-associated black yeast Phialophora attae CBS 131958.</title>
        <authorList>
            <person name="Moreno L.F."/>
            <person name="Stielow B.J."/>
            <person name="de Hoog S."/>
            <person name="Vicente V.A."/>
            <person name="Weiss V.A."/>
            <person name="de Vries M."/>
            <person name="Cruz L.M."/>
            <person name="Souza E.M."/>
        </authorList>
    </citation>
    <scope>NUCLEOTIDE SEQUENCE [LARGE SCALE GENOMIC DNA]</scope>
    <source>
        <strain evidence="2 3">CBS 131958</strain>
    </source>
</reference>
<proteinExistence type="predicted"/>
<dbReference type="GeneID" id="28735250"/>
<dbReference type="EMBL" id="LFJN01000014">
    <property type="protein sequence ID" value="KPI39767.1"/>
    <property type="molecule type" value="Genomic_DNA"/>
</dbReference>
<organism evidence="2 3">
    <name type="scientific">Cyphellophora attinorum</name>
    <dbReference type="NCBI Taxonomy" id="1664694"/>
    <lineage>
        <taxon>Eukaryota</taxon>
        <taxon>Fungi</taxon>
        <taxon>Dikarya</taxon>
        <taxon>Ascomycota</taxon>
        <taxon>Pezizomycotina</taxon>
        <taxon>Eurotiomycetes</taxon>
        <taxon>Chaetothyriomycetidae</taxon>
        <taxon>Chaetothyriales</taxon>
        <taxon>Cyphellophoraceae</taxon>
        <taxon>Cyphellophora</taxon>
    </lineage>
</organism>
<name>A0A0N1NYU1_9EURO</name>
<dbReference type="VEuPathDB" id="FungiDB:AB675_3329"/>
<feature type="compositionally biased region" description="Low complexity" evidence="1">
    <location>
        <begin position="160"/>
        <end position="174"/>
    </location>
</feature>
<comment type="caution">
    <text evidence="2">The sequence shown here is derived from an EMBL/GenBank/DDBJ whole genome shotgun (WGS) entry which is preliminary data.</text>
</comment>
<feature type="region of interest" description="Disordered" evidence="1">
    <location>
        <begin position="270"/>
        <end position="315"/>
    </location>
</feature>
<accession>A0A0N1NYU1</accession>
<feature type="region of interest" description="Disordered" evidence="1">
    <location>
        <begin position="107"/>
        <end position="184"/>
    </location>
</feature>
<protein>
    <submittedName>
        <fullName evidence="2">Uncharacterized protein</fullName>
    </submittedName>
</protein>
<dbReference type="Proteomes" id="UP000038010">
    <property type="component" value="Unassembled WGS sequence"/>
</dbReference>
<dbReference type="AlphaFoldDB" id="A0A0N1NYU1"/>
<keyword evidence="3" id="KW-1185">Reference proteome</keyword>